<evidence type="ECO:0000256" key="12">
    <source>
        <dbReference type="PIRSR" id="PIRSR006621-2"/>
    </source>
</evidence>
<keyword evidence="3 9" id="KW-0285">Flavoprotein</keyword>
<dbReference type="InterPro" id="IPR018517">
    <property type="entry name" value="tRNA_hU_synthase_CS"/>
</dbReference>
<dbReference type="OrthoDB" id="9764501at2"/>
<dbReference type="InterPro" id="IPR001269">
    <property type="entry name" value="DUS_fam"/>
</dbReference>
<feature type="site" description="Interacts with tRNA; defines subfamily-specific binding signature" evidence="9">
    <location>
        <position position="273"/>
    </location>
</feature>
<feature type="domain" description="DUS-like FMN-binding" evidence="13">
    <location>
        <begin position="5"/>
        <end position="238"/>
    </location>
</feature>
<feature type="site" description="Interacts with tRNA" evidence="9">
    <location>
        <position position="95"/>
    </location>
</feature>
<dbReference type="PANTHER" id="PTHR11082">
    <property type="entry name" value="TRNA-DIHYDROURIDINE SYNTHASE"/>
    <property type="match status" value="1"/>
</dbReference>
<name>Q1N033_9GAMM</name>
<feature type="binding site" evidence="9 12">
    <location>
        <position position="139"/>
    </location>
    <ligand>
        <name>FMN</name>
        <dbReference type="ChEBI" id="CHEBI:58210"/>
    </ligand>
</feature>
<feature type="site" description="Interacts with tRNA" evidence="9">
    <location>
        <position position="176"/>
    </location>
</feature>
<dbReference type="Proteomes" id="UP000004263">
    <property type="component" value="Unassembled WGS sequence"/>
</dbReference>
<dbReference type="PROSITE" id="PS01136">
    <property type="entry name" value="UPF0034"/>
    <property type="match status" value="1"/>
</dbReference>
<comment type="similarity">
    <text evidence="10">Belongs to the dus family.</text>
</comment>
<dbReference type="InterPro" id="IPR013785">
    <property type="entry name" value="Aldolase_TIM"/>
</dbReference>
<keyword evidence="5 9" id="KW-0819">tRNA processing</keyword>
<feature type="active site" description="Proton donor" evidence="9 11">
    <location>
        <position position="98"/>
    </location>
</feature>
<dbReference type="STRING" id="207949.RED65_02629"/>
<dbReference type="EMBL" id="AAQH01000016">
    <property type="protein sequence ID" value="EAT11530.1"/>
    <property type="molecule type" value="Genomic_DNA"/>
</dbReference>
<dbReference type="AlphaFoldDB" id="Q1N033"/>
<dbReference type="InterPro" id="IPR032886">
    <property type="entry name" value="DusC"/>
</dbReference>
<dbReference type="InterPro" id="IPR035587">
    <property type="entry name" value="DUS-like_FMN-bd"/>
</dbReference>
<comment type="catalytic activity">
    <reaction evidence="9">
        <text>5,6-dihydrouridine(16) in tRNA + NAD(+) = uridine(16) in tRNA + NADH + H(+)</text>
        <dbReference type="Rhea" id="RHEA:53380"/>
        <dbReference type="Rhea" id="RHEA-COMP:13543"/>
        <dbReference type="Rhea" id="RHEA-COMP:13544"/>
        <dbReference type="ChEBI" id="CHEBI:15378"/>
        <dbReference type="ChEBI" id="CHEBI:57540"/>
        <dbReference type="ChEBI" id="CHEBI:57945"/>
        <dbReference type="ChEBI" id="CHEBI:65315"/>
        <dbReference type="ChEBI" id="CHEBI:74443"/>
    </reaction>
</comment>
<dbReference type="PANTHER" id="PTHR11082:SF26">
    <property type="entry name" value="TRNA-DIHYDROURIDINE(16) SYNTHASE"/>
    <property type="match status" value="1"/>
</dbReference>
<proteinExistence type="inferred from homology"/>
<keyword evidence="4 9" id="KW-0288">FMN</keyword>
<accession>Q1N033</accession>
<comment type="caution">
    <text evidence="9">Lacks conserved residue(s) required for the propagation of feature annotation.</text>
</comment>
<dbReference type="HAMAP" id="MF_02043">
    <property type="entry name" value="DusC_subfam"/>
    <property type="match status" value="1"/>
</dbReference>
<feature type="binding site" evidence="9 12">
    <location>
        <begin position="223"/>
        <end position="224"/>
    </location>
    <ligand>
        <name>FMN</name>
        <dbReference type="ChEBI" id="CHEBI:58210"/>
    </ligand>
</feature>
<feature type="site" description="Interacts with tRNA; defines subfamily-specific binding signature" evidence="9">
    <location>
        <position position="35"/>
    </location>
</feature>
<feature type="binding site" evidence="9 12">
    <location>
        <position position="68"/>
    </location>
    <ligand>
        <name>FMN</name>
        <dbReference type="ChEBI" id="CHEBI:58210"/>
    </ligand>
</feature>
<dbReference type="HOGENOM" id="CLU_013299_0_4_6"/>
<dbReference type="GO" id="GO:0010181">
    <property type="term" value="F:FMN binding"/>
    <property type="evidence" value="ECO:0007669"/>
    <property type="project" value="UniProtKB-UniRule"/>
</dbReference>
<dbReference type="Gene3D" id="3.20.20.70">
    <property type="entry name" value="Aldolase class I"/>
    <property type="match status" value="1"/>
</dbReference>
<evidence type="ECO:0000313" key="14">
    <source>
        <dbReference type="EMBL" id="EAT11530.1"/>
    </source>
</evidence>
<evidence type="ECO:0000313" key="15">
    <source>
        <dbReference type="Proteomes" id="UP000004263"/>
    </source>
</evidence>
<evidence type="ECO:0000256" key="7">
    <source>
        <dbReference type="ARBA" id="ARBA00022884"/>
    </source>
</evidence>
<keyword evidence="2 9" id="KW-0820">tRNA-binding</keyword>
<sequence>MQLSLAPMEGLVDVHMRTLLTRGGYFDYCVTEFLRVTTQLLPERSFRRICPESDHQWKTPAGTPVHLQLLGSDPVAMAENACRAAELGAPVVNINFGCPSRFVNGRCGGAYLLQFPDQIHTILESVRKALPEHVPLTAKMRLGFKDDALALANAQAMESAGVRDICIHARTKVQGYRPPAHWHQIKNIKQQVKVPIIANGEIWNRRDYEACKAASHCEHVMLGRGAVADPELAATIKGCESSDTWIHRLHDLIWMLDELVEFGGQSYAHGRIKQWFSFLKMSYEQAVPLFESLKTMKEASAIRRFLLDEISRLENQSANVL</sequence>
<evidence type="ECO:0000256" key="3">
    <source>
        <dbReference type="ARBA" id="ARBA00022630"/>
    </source>
</evidence>
<keyword evidence="6 9" id="KW-0521">NADP</keyword>
<evidence type="ECO:0000256" key="2">
    <source>
        <dbReference type="ARBA" id="ARBA00022555"/>
    </source>
</evidence>
<keyword evidence="15" id="KW-1185">Reference proteome</keyword>
<evidence type="ECO:0000256" key="1">
    <source>
        <dbReference type="ARBA" id="ARBA00001917"/>
    </source>
</evidence>
<organism evidence="14 15">
    <name type="scientific">Bermanella marisrubri</name>
    <dbReference type="NCBI Taxonomy" id="207949"/>
    <lineage>
        <taxon>Bacteria</taxon>
        <taxon>Pseudomonadati</taxon>
        <taxon>Pseudomonadota</taxon>
        <taxon>Gammaproteobacteria</taxon>
        <taxon>Oceanospirillales</taxon>
        <taxon>Oceanospirillaceae</taxon>
        <taxon>Bermanella</taxon>
    </lineage>
</organism>
<comment type="function">
    <text evidence="9">Catalyzes the synthesis of 5,6-dihydrouridine (D), a modified base found in the D-loop of most tRNAs, via the reduction of the C5-C6 double bond in target uridines. Specifically modifies U16 in tRNAs.</text>
</comment>
<protein>
    <recommendedName>
        <fullName evidence="9">tRNA-dihydrouridine(16) synthase</fullName>
        <ecNumber evidence="9">1.3.1.-</ecNumber>
    </recommendedName>
    <alternativeName>
        <fullName evidence="9">U16-specific dihydrouridine synthase</fullName>
        <shortName evidence="9">U16-specific Dus</shortName>
    </alternativeName>
    <alternativeName>
        <fullName evidence="9">tRNA-dihydrouridine synthase C</fullName>
    </alternativeName>
</protein>
<feature type="binding site" evidence="12">
    <location>
        <position position="168"/>
    </location>
    <ligand>
        <name>FMN</name>
        <dbReference type="ChEBI" id="CHEBI:58210"/>
    </ligand>
</feature>
<evidence type="ECO:0000256" key="6">
    <source>
        <dbReference type="ARBA" id="ARBA00022857"/>
    </source>
</evidence>
<evidence type="ECO:0000259" key="13">
    <source>
        <dbReference type="Pfam" id="PF01207"/>
    </source>
</evidence>
<dbReference type="GO" id="GO:0102262">
    <property type="term" value="F:tRNA-dihydrouridine16 synthase activity"/>
    <property type="evidence" value="ECO:0007669"/>
    <property type="project" value="RHEA"/>
</dbReference>
<feature type="site" description="Interacts with tRNA; defines subfamily-specific binding signature" evidence="9">
    <location>
        <position position="294"/>
    </location>
</feature>
<dbReference type="EC" id="1.3.1.-" evidence="9"/>
<evidence type="ECO:0000256" key="4">
    <source>
        <dbReference type="ARBA" id="ARBA00022643"/>
    </source>
</evidence>
<evidence type="ECO:0000256" key="11">
    <source>
        <dbReference type="PIRSR" id="PIRSR006621-1"/>
    </source>
</evidence>
<feature type="site" description="Interacts with tRNA; defines subfamily-specific binding signature" evidence="9">
    <location>
        <position position="271"/>
    </location>
</feature>
<evidence type="ECO:0000256" key="8">
    <source>
        <dbReference type="ARBA" id="ARBA00023002"/>
    </source>
</evidence>
<dbReference type="GO" id="GO:0000049">
    <property type="term" value="F:tRNA binding"/>
    <property type="evidence" value="ECO:0007669"/>
    <property type="project" value="UniProtKB-UniRule"/>
</dbReference>
<dbReference type="SUPFAM" id="SSF51395">
    <property type="entry name" value="FMN-linked oxidoreductases"/>
    <property type="match status" value="1"/>
</dbReference>
<gene>
    <name evidence="9" type="primary">dusC</name>
    <name evidence="14" type="ORF">RED65_02629</name>
</gene>
<comment type="catalytic activity">
    <reaction evidence="9">
        <text>5,6-dihydrouridine(16) in tRNA + NADP(+) = uridine(16) in tRNA + NADPH + H(+)</text>
        <dbReference type="Rhea" id="RHEA:53376"/>
        <dbReference type="Rhea" id="RHEA-COMP:13543"/>
        <dbReference type="Rhea" id="RHEA-COMP:13544"/>
        <dbReference type="ChEBI" id="CHEBI:15378"/>
        <dbReference type="ChEBI" id="CHEBI:57783"/>
        <dbReference type="ChEBI" id="CHEBI:58349"/>
        <dbReference type="ChEBI" id="CHEBI:65315"/>
        <dbReference type="ChEBI" id="CHEBI:74443"/>
    </reaction>
</comment>
<keyword evidence="7 9" id="KW-0694">RNA-binding</keyword>
<evidence type="ECO:0000256" key="9">
    <source>
        <dbReference type="HAMAP-Rule" id="MF_02043"/>
    </source>
</evidence>
<comment type="cofactor">
    <cofactor evidence="1 9 10 12">
        <name>FMN</name>
        <dbReference type="ChEBI" id="CHEBI:58210"/>
    </cofactor>
</comment>
<comment type="similarity">
    <text evidence="9">Belongs to the Dus family. DusC subfamily.</text>
</comment>
<reference evidence="14 15" key="1">
    <citation type="submission" date="2006-03" db="EMBL/GenBank/DDBJ databases">
        <authorList>
            <person name="Pinhassi J."/>
            <person name="Pedros-Alio C."/>
            <person name="Ferriera S."/>
            <person name="Johnson J."/>
            <person name="Kravitz S."/>
            <person name="Halpern A."/>
            <person name="Remington K."/>
            <person name="Beeson K."/>
            <person name="Tran B."/>
            <person name="Rogers Y.-H."/>
            <person name="Friedman R."/>
            <person name="Venter J.C."/>
        </authorList>
    </citation>
    <scope>NUCLEOTIDE SEQUENCE [LARGE SCALE GENOMIC DNA]</scope>
    <source>
        <strain evidence="14 15">RED65</strain>
    </source>
</reference>
<dbReference type="RefSeq" id="WP_007019141.1">
    <property type="nucleotide sequence ID" value="NZ_CH724121.1"/>
</dbReference>
<dbReference type="PIRSF" id="PIRSF006621">
    <property type="entry name" value="Dus"/>
    <property type="match status" value="1"/>
</dbReference>
<keyword evidence="8 9" id="KW-0560">Oxidoreductase</keyword>
<dbReference type="InterPro" id="IPR042270">
    <property type="entry name" value="DusC_C"/>
</dbReference>
<dbReference type="Pfam" id="PF01207">
    <property type="entry name" value="Dus"/>
    <property type="match status" value="1"/>
</dbReference>
<dbReference type="Gene3D" id="1.20.225.30">
    <property type="entry name" value="Dihydrouridine synthase, C-terminal recognition domain"/>
    <property type="match status" value="1"/>
</dbReference>
<comment type="caution">
    <text evidence="14">The sequence shown here is derived from an EMBL/GenBank/DDBJ whole genome shotgun (WGS) entry which is preliminary data.</text>
</comment>
<keyword evidence="12" id="KW-0547">Nucleotide-binding</keyword>
<dbReference type="GO" id="GO:0050660">
    <property type="term" value="F:flavin adenine dinucleotide binding"/>
    <property type="evidence" value="ECO:0007669"/>
    <property type="project" value="InterPro"/>
</dbReference>
<feature type="binding site" evidence="9">
    <location>
        <begin position="199"/>
        <end position="201"/>
    </location>
    <ligand>
        <name>FMN</name>
        <dbReference type="ChEBI" id="CHEBI:58210"/>
    </ligand>
</feature>
<dbReference type="CDD" id="cd02801">
    <property type="entry name" value="DUS_like_FMN"/>
    <property type="match status" value="1"/>
</dbReference>
<evidence type="ECO:0000256" key="10">
    <source>
        <dbReference type="PIRNR" id="PIRNR006621"/>
    </source>
</evidence>
<evidence type="ECO:0000256" key="5">
    <source>
        <dbReference type="ARBA" id="ARBA00022694"/>
    </source>
</evidence>